<evidence type="ECO:0000313" key="2">
    <source>
        <dbReference type="EMBL" id="JAS08220.1"/>
    </source>
</evidence>
<feature type="chain" id="PRO_5008580204" description="HPt domain-containing protein" evidence="1">
    <location>
        <begin position="18"/>
        <end position="153"/>
    </location>
</feature>
<reference evidence="2" key="1">
    <citation type="submission" date="2015-12" db="EMBL/GenBank/DDBJ databases">
        <title>De novo transcriptome assembly of four potential Pierce s Disease insect vectors from Arizona vineyards.</title>
        <authorList>
            <person name="Tassone E.E."/>
        </authorList>
    </citation>
    <scope>NUCLEOTIDE SEQUENCE</scope>
</reference>
<dbReference type="EMBL" id="GEDC01029078">
    <property type="protein sequence ID" value="JAS08220.1"/>
    <property type="molecule type" value="Transcribed_RNA"/>
</dbReference>
<sequence>MFMFIFLWITNIWLGTCEDSSSSSLVWPEHRLKDDDSDESPLYKAVDLVELSSSITERFLKPSGNPDFFIRDLFIFRNELQDMLHDIKSNKSEALESFHALKSNNGPIHLNNIRDNNVLLQNFNWTSVELQEIDEVMGHTKKLWNDLKQEVAG</sequence>
<name>A0A1B6C4R2_9HEMI</name>
<evidence type="ECO:0000256" key="1">
    <source>
        <dbReference type="SAM" id="SignalP"/>
    </source>
</evidence>
<protein>
    <recommendedName>
        <fullName evidence="3">HPt domain-containing protein</fullName>
    </recommendedName>
</protein>
<organism evidence="2">
    <name type="scientific">Clastoptera arizonana</name>
    <name type="common">Arizona spittle bug</name>
    <dbReference type="NCBI Taxonomy" id="38151"/>
    <lineage>
        <taxon>Eukaryota</taxon>
        <taxon>Metazoa</taxon>
        <taxon>Ecdysozoa</taxon>
        <taxon>Arthropoda</taxon>
        <taxon>Hexapoda</taxon>
        <taxon>Insecta</taxon>
        <taxon>Pterygota</taxon>
        <taxon>Neoptera</taxon>
        <taxon>Paraneoptera</taxon>
        <taxon>Hemiptera</taxon>
        <taxon>Auchenorrhyncha</taxon>
        <taxon>Cercopoidea</taxon>
        <taxon>Clastopteridae</taxon>
        <taxon>Clastoptera</taxon>
    </lineage>
</organism>
<keyword evidence="1" id="KW-0732">Signal</keyword>
<proteinExistence type="predicted"/>
<dbReference type="AlphaFoldDB" id="A0A1B6C4R2"/>
<feature type="signal peptide" evidence="1">
    <location>
        <begin position="1"/>
        <end position="17"/>
    </location>
</feature>
<evidence type="ECO:0008006" key="3">
    <source>
        <dbReference type="Google" id="ProtNLM"/>
    </source>
</evidence>
<gene>
    <name evidence="2" type="ORF">g.3155</name>
</gene>
<accession>A0A1B6C4R2</accession>